<dbReference type="EMBL" id="JBAMIC010000002">
    <property type="protein sequence ID" value="KAK7113079.1"/>
    <property type="molecule type" value="Genomic_DNA"/>
</dbReference>
<dbReference type="Proteomes" id="UP001374579">
    <property type="component" value="Unassembled WGS sequence"/>
</dbReference>
<dbReference type="FunFam" id="3.30.160.60:FF:000204">
    <property type="entry name" value="Zinc finger protein 331"/>
    <property type="match status" value="1"/>
</dbReference>
<evidence type="ECO:0000256" key="4">
    <source>
        <dbReference type="ARBA" id="ARBA00022771"/>
    </source>
</evidence>
<organism evidence="11 12">
    <name type="scientific">Littorina saxatilis</name>
    <dbReference type="NCBI Taxonomy" id="31220"/>
    <lineage>
        <taxon>Eukaryota</taxon>
        <taxon>Metazoa</taxon>
        <taxon>Spiralia</taxon>
        <taxon>Lophotrochozoa</taxon>
        <taxon>Mollusca</taxon>
        <taxon>Gastropoda</taxon>
        <taxon>Caenogastropoda</taxon>
        <taxon>Littorinimorpha</taxon>
        <taxon>Littorinoidea</taxon>
        <taxon>Littorinidae</taxon>
        <taxon>Littorina</taxon>
    </lineage>
</organism>
<dbReference type="GO" id="GO:0005634">
    <property type="term" value="C:nucleus"/>
    <property type="evidence" value="ECO:0007669"/>
    <property type="project" value="UniProtKB-SubCell"/>
</dbReference>
<dbReference type="InterPro" id="IPR041588">
    <property type="entry name" value="Integrase_H2C2"/>
</dbReference>
<evidence type="ECO:0000259" key="10">
    <source>
        <dbReference type="PROSITE" id="PS50157"/>
    </source>
</evidence>
<dbReference type="Gene3D" id="3.30.420.10">
    <property type="entry name" value="Ribonuclease H-like superfamily/Ribonuclease H"/>
    <property type="match status" value="1"/>
</dbReference>
<evidence type="ECO:0000256" key="5">
    <source>
        <dbReference type="ARBA" id="ARBA00022833"/>
    </source>
</evidence>
<dbReference type="GO" id="GO:0000978">
    <property type="term" value="F:RNA polymerase II cis-regulatory region sequence-specific DNA binding"/>
    <property type="evidence" value="ECO:0007669"/>
    <property type="project" value="TreeGrafter"/>
</dbReference>
<evidence type="ECO:0000256" key="9">
    <source>
        <dbReference type="SAM" id="MobiDB-lite"/>
    </source>
</evidence>
<dbReference type="Pfam" id="PF17921">
    <property type="entry name" value="Integrase_H2C2"/>
    <property type="match status" value="3"/>
</dbReference>
<comment type="caution">
    <text evidence="11">The sequence shown here is derived from an EMBL/GenBank/DDBJ whole genome shotgun (WGS) entry which is preliminary data.</text>
</comment>
<feature type="region of interest" description="Disordered" evidence="9">
    <location>
        <begin position="899"/>
        <end position="925"/>
    </location>
</feature>
<dbReference type="InterPro" id="IPR036236">
    <property type="entry name" value="Znf_C2H2_sf"/>
</dbReference>
<dbReference type="Gene3D" id="1.10.340.70">
    <property type="match status" value="3"/>
</dbReference>
<dbReference type="Pfam" id="PF00096">
    <property type="entry name" value="zf-C2H2"/>
    <property type="match status" value="4"/>
</dbReference>
<dbReference type="PANTHER" id="PTHR24376:SF216">
    <property type="entry name" value="ZINC FINGER PROTEIN 420-LIKE"/>
    <property type="match status" value="1"/>
</dbReference>
<dbReference type="GO" id="GO:0008270">
    <property type="term" value="F:zinc ion binding"/>
    <property type="evidence" value="ECO:0007669"/>
    <property type="project" value="UniProtKB-KW"/>
</dbReference>
<sequence>MDNKGRSNLAAVKQYLLCGTIPKDCNNTDKRAVRKRSKTFVIRDGQLYYTGGRPKRADAEEGEEETPENLENDTDRTQTLRKCCTNEEEKHEAVMSCHIGEDGTHFGMDKTGERVSSEYYWVGITNTVRKVIHSCDYCIARGIRCNTSALSHTHSNHTTPVVTVSNHENGIKMEVEMGEEPDVFFVSQETCSHFWQKVEIQVFGPYLAARKQVYVAVALDCYSQFPEAMVIENTSASSLTTFVLNLICRYGVMEKLCMLQNKCTKDMYLYINMQDLELAGIKLTFLSLHANVADERWQQVWKCLDDFVKAYPKMWERCLEAFMLPLRVSLPPQADYVPAYLNYNREPRLPETLSHKQDAASEVSLTDKDKKHTVDLLMSAYGQHAKNTNTNPHHLDLDLSLLPIVKLEALPHLDGDVLNLEESTIVPVNFEEEEQSERRKRRGRRRKEEEAETTNVEESNDAGDDFSDDDVVNDLNFSDFDEDDNDEPYQPKSNSRRKNHSSILTRSSSRKRTPTFKAKAEFLIKKEKRTPSASSPPSTEPIHPPKRKRGRPPKFRNEVEDPEGEEEGQASKSDSKEQLGAAPITTSGLMNSLELLDLDLYYLVIKAYKERGAYPQRVSVDFKRAVRRLADTVELKDGMLYGLVGKATGRLIVMRERERFALLRKAHAKGEEHMGRVRTLKTLLGMNVFWKGMSLDLDAFIHTCPECVMKNPLRNKTMVRIPTLSKEVAQKDHKADPHMSEDEEEECSYEDLMQYLTDETFPSTATPEHQEYIKQRSKWFSIMNGSLYYKSPARKNAVPRLVLLSETAQQEAIREAHIEEENHLSQQDTQVKLRRRYFWAGMTYDIMRHVMSCCMTEALAATPVEHRIPAIQQRVDRFRKYYKEGIPDMIVNADTTGTALSDAPEQGPSEAAAIDEDNTEVNKEAENPEIVEEMKESSATSAADTRAVREDKAIKRAMEAIIVKMGGETGEAWQKTSKAKMAASSASKPQGELTPDQIRIKKAKSKHKCEHCGKLVKGDVAFKVHLYKHTGIKPFSCSTCGKSFSNRKSLRIHNRKHTGHRPYLCNQCGREFFRSASLRYHLKAHATGRGTPVECDICGRKFTTQHRLIRHKEFKHPAQAKVFMCNQCGKHFTAARSLKRHEQTHTGIRKYQCQYCSKAFFRKEYLNSHLTNHAEYDPQVERLKPRKKPGKKPQEQQHAETVNVTTVVIPGPTGDTVPSNVIHWTESDQPATHSRHLEETTVTTLESYQHRQTVSTQPSHPAPSHVFTSARIAHLPVSSQSHTIHHTLHHPLAHTTRLVNVAGPHGPVSVTVSAAGQPIEVVHAGHGQEIMLQHEAVPVQYEVECLSGEASSLTEADLNAIHLLAQASITGQNLHTM</sequence>
<feature type="region of interest" description="Disordered" evidence="9">
    <location>
        <begin position="431"/>
        <end position="578"/>
    </location>
</feature>
<dbReference type="PROSITE" id="PS00028">
    <property type="entry name" value="ZINC_FINGER_C2H2_1"/>
    <property type="match status" value="6"/>
</dbReference>
<feature type="domain" description="C2H2-type" evidence="10">
    <location>
        <begin position="1093"/>
        <end position="1121"/>
    </location>
</feature>
<feature type="domain" description="C2H2-type" evidence="10">
    <location>
        <begin position="1151"/>
        <end position="1178"/>
    </location>
</feature>
<keyword evidence="3" id="KW-0677">Repeat</keyword>
<evidence type="ECO:0000256" key="8">
    <source>
        <dbReference type="PROSITE-ProRule" id="PRU00042"/>
    </source>
</evidence>
<keyword evidence="12" id="KW-1185">Reference proteome</keyword>
<evidence type="ECO:0000256" key="7">
    <source>
        <dbReference type="ARBA" id="ARBA00023242"/>
    </source>
</evidence>
<comment type="subcellular location">
    <subcellularLocation>
        <location evidence="1">Nucleus</location>
    </subcellularLocation>
</comment>
<dbReference type="InterPro" id="IPR036397">
    <property type="entry name" value="RNaseH_sf"/>
</dbReference>
<evidence type="ECO:0000313" key="11">
    <source>
        <dbReference type="EMBL" id="KAK7113079.1"/>
    </source>
</evidence>
<dbReference type="Gene3D" id="3.30.160.60">
    <property type="entry name" value="Classic Zinc Finger"/>
    <property type="match status" value="5"/>
</dbReference>
<evidence type="ECO:0000256" key="1">
    <source>
        <dbReference type="ARBA" id="ARBA00004123"/>
    </source>
</evidence>
<proteinExistence type="predicted"/>
<feature type="domain" description="C2H2-type" evidence="10">
    <location>
        <begin position="1035"/>
        <end position="1062"/>
    </location>
</feature>
<dbReference type="FunFam" id="3.30.160.60:FF:000358">
    <property type="entry name" value="zinc finger protein 24"/>
    <property type="match status" value="1"/>
</dbReference>
<evidence type="ECO:0000256" key="2">
    <source>
        <dbReference type="ARBA" id="ARBA00022723"/>
    </source>
</evidence>
<gene>
    <name evidence="11" type="ORF">V1264_012436</name>
</gene>
<dbReference type="SUPFAM" id="SSF57667">
    <property type="entry name" value="beta-beta-alpha zinc fingers"/>
    <property type="match status" value="3"/>
</dbReference>
<feature type="compositionally biased region" description="Acidic residues" evidence="9">
    <location>
        <begin position="458"/>
        <end position="472"/>
    </location>
</feature>
<keyword evidence="6" id="KW-0238">DNA-binding</keyword>
<dbReference type="PANTHER" id="PTHR24376">
    <property type="entry name" value="ZINC FINGER PROTEIN"/>
    <property type="match status" value="1"/>
</dbReference>
<feature type="compositionally biased region" description="Basic residues" evidence="9">
    <location>
        <begin position="544"/>
        <end position="554"/>
    </location>
</feature>
<protein>
    <recommendedName>
        <fullName evidence="10">C2H2-type domain-containing protein</fullName>
    </recommendedName>
</protein>
<feature type="domain" description="C2H2-type" evidence="10">
    <location>
        <begin position="1007"/>
        <end position="1034"/>
    </location>
</feature>
<feature type="region of interest" description="Disordered" evidence="9">
    <location>
        <begin position="51"/>
        <end position="76"/>
    </location>
</feature>
<name>A0AAN9BXU9_9CAEN</name>
<accession>A0AAN9BXU9</accession>
<dbReference type="PROSITE" id="PS50157">
    <property type="entry name" value="ZINC_FINGER_C2H2_2"/>
    <property type="match status" value="6"/>
</dbReference>
<dbReference type="InterPro" id="IPR013087">
    <property type="entry name" value="Znf_C2H2_type"/>
</dbReference>
<evidence type="ECO:0000256" key="3">
    <source>
        <dbReference type="ARBA" id="ARBA00022737"/>
    </source>
</evidence>
<dbReference type="SMART" id="SM00355">
    <property type="entry name" value="ZnF_C2H2"/>
    <property type="match status" value="6"/>
</dbReference>
<feature type="compositionally biased region" description="Low complexity" evidence="9">
    <location>
        <begin position="531"/>
        <end position="541"/>
    </location>
</feature>
<dbReference type="GO" id="GO:0001228">
    <property type="term" value="F:DNA-binding transcription activator activity, RNA polymerase II-specific"/>
    <property type="evidence" value="ECO:0007669"/>
    <property type="project" value="TreeGrafter"/>
</dbReference>
<keyword evidence="5" id="KW-0862">Zinc</keyword>
<feature type="domain" description="C2H2-type" evidence="10">
    <location>
        <begin position="1063"/>
        <end position="1090"/>
    </location>
</feature>
<evidence type="ECO:0000256" key="6">
    <source>
        <dbReference type="ARBA" id="ARBA00023125"/>
    </source>
</evidence>
<keyword evidence="7" id="KW-0539">Nucleus</keyword>
<feature type="domain" description="C2H2-type" evidence="10">
    <location>
        <begin position="1123"/>
        <end position="1150"/>
    </location>
</feature>
<dbReference type="FunFam" id="3.30.160.60:FF:000446">
    <property type="entry name" value="Zinc finger protein"/>
    <property type="match status" value="1"/>
</dbReference>
<evidence type="ECO:0000313" key="12">
    <source>
        <dbReference type="Proteomes" id="UP001374579"/>
    </source>
</evidence>
<keyword evidence="4 8" id="KW-0863">Zinc-finger</keyword>
<reference evidence="11 12" key="1">
    <citation type="submission" date="2024-02" db="EMBL/GenBank/DDBJ databases">
        <title>Chromosome-scale genome assembly of the rough periwinkle Littorina saxatilis.</title>
        <authorList>
            <person name="De Jode A."/>
            <person name="Faria R."/>
            <person name="Formenti G."/>
            <person name="Sims Y."/>
            <person name="Smith T.P."/>
            <person name="Tracey A."/>
            <person name="Wood J.M.D."/>
            <person name="Zagrodzka Z.B."/>
            <person name="Johannesson K."/>
            <person name="Butlin R.K."/>
            <person name="Leder E.H."/>
        </authorList>
    </citation>
    <scope>NUCLEOTIDE SEQUENCE [LARGE SCALE GENOMIC DNA]</scope>
    <source>
        <strain evidence="11">Snail1</strain>
        <tissue evidence="11">Muscle</tissue>
    </source>
</reference>
<feature type="compositionally biased region" description="Acidic residues" evidence="9">
    <location>
        <begin position="60"/>
        <end position="72"/>
    </location>
</feature>
<keyword evidence="2" id="KW-0479">Metal-binding</keyword>